<dbReference type="Pfam" id="PF13302">
    <property type="entry name" value="Acetyltransf_3"/>
    <property type="match status" value="1"/>
</dbReference>
<dbReference type="Proteomes" id="UP001517376">
    <property type="component" value="Unassembled WGS sequence"/>
</dbReference>
<dbReference type="PROSITE" id="PS51186">
    <property type="entry name" value="GNAT"/>
    <property type="match status" value="1"/>
</dbReference>
<keyword evidence="3" id="KW-1185">Reference proteome</keyword>
<dbReference type="InterPro" id="IPR051531">
    <property type="entry name" value="N-acetyltransferase"/>
</dbReference>
<evidence type="ECO:0000313" key="3">
    <source>
        <dbReference type="Proteomes" id="UP001517376"/>
    </source>
</evidence>
<dbReference type="InterPro" id="IPR000182">
    <property type="entry name" value="GNAT_dom"/>
</dbReference>
<sequence>MIALSGVPVIETERLVLRAPEAGDWPAFDAMLASERGQFIRSGGYDLSNTWRGFCHLIGHWVARGFGMFVFQAKGDASPLGMAGPWFPETWPEREIGWSIWNPVAEGKGFAHEAAQAARDYAFRNLGWTTAVSYVAADNARSRALALRLGAVVDPDAPSIGTPPCLVFRHPAPAPTAASMRTA</sequence>
<dbReference type="Gene3D" id="3.40.630.30">
    <property type="match status" value="1"/>
</dbReference>
<evidence type="ECO:0000313" key="2">
    <source>
        <dbReference type="EMBL" id="NBE07602.1"/>
    </source>
</evidence>
<dbReference type="EMBL" id="JAAATW010000002">
    <property type="protein sequence ID" value="NBE07602.1"/>
    <property type="molecule type" value="Genomic_DNA"/>
</dbReference>
<protein>
    <submittedName>
        <fullName evidence="2">GNAT family N-acetyltransferase</fullName>
    </submittedName>
</protein>
<gene>
    <name evidence="2" type="ORF">GU920_08645</name>
</gene>
<feature type="domain" description="N-acetyltransferase" evidence="1">
    <location>
        <begin position="15"/>
        <end position="173"/>
    </location>
</feature>
<reference evidence="3" key="1">
    <citation type="submission" date="2020-01" db="EMBL/GenBank/DDBJ databases">
        <title>Sphingomonas sp. strain CSW-10.</title>
        <authorList>
            <person name="Chen W.-M."/>
        </authorList>
    </citation>
    <scope>NUCLEOTIDE SEQUENCE [LARGE SCALE GENOMIC DNA]</scope>
    <source>
        <strain evidence="3">CCP-1</strain>
    </source>
</reference>
<dbReference type="PANTHER" id="PTHR43792">
    <property type="entry name" value="GNAT FAMILY, PUTATIVE (AFU_ORTHOLOGUE AFUA_3G00765)-RELATED-RELATED"/>
    <property type="match status" value="1"/>
</dbReference>
<proteinExistence type="predicted"/>
<evidence type="ECO:0000259" key="1">
    <source>
        <dbReference type="PROSITE" id="PS51186"/>
    </source>
</evidence>
<dbReference type="PANTHER" id="PTHR43792:SF1">
    <property type="entry name" value="N-ACETYLTRANSFERASE DOMAIN-CONTAINING PROTEIN"/>
    <property type="match status" value="1"/>
</dbReference>
<dbReference type="SUPFAM" id="SSF55729">
    <property type="entry name" value="Acyl-CoA N-acyltransferases (Nat)"/>
    <property type="match status" value="1"/>
</dbReference>
<organism evidence="2 3">
    <name type="scientific">Paragemmobacter ruber</name>
    <dbReference type="NCBI Taxonomy" id="1985673"/>
    <lineage>
        <taxon>Bacteria</taxon>
        <taxon>Pseudomonadati</taxon>
        <taxon>Pseudomonadota</taxon>
        <taxon>Alphaproteobacteria</taxon>
        <taxon>Rhodobacterales</taxon>
        <taxon>Paracoccaceae</taxon>
        <taxon>Paragemmobacter</taxon>
    </lineage>
</organism>
<accession>A0ABW9Y5C2</accession>
<comment type="caution">
    <text evidence="2">The sequence shown here is derived from an EMBL/GenBank/DDBJ whole genome shotgun (WGS) entry which is preliminary data.</text>
</comment>
<dbReference type="RefSeq" id="WP_161766638.1">
    <property type="nucleotide sequence ID" value="NZ_JAAATW010000002.1"/>
</dbReference>
<name>A0ABW9Y5C2_9RHOB</name>
<dbReference type="InterPro" id="IPR016181">
    <property type="entry name" value="Acyl_CoA_acyltransferase"/>
</dbReference>